<evidence type="ECO:0000313" key="5">
    <source>
        <dbReference type="Proteomes" id="UP000185696"/>
    </source>
</evidence>
<name>A0A7Z1AUJ6_9PSEU</name>
<keyword evidence="3" id="KW-0732">Signal</keyword>
<evidence type="ECO:0000256" key="2">
    <source>
        <dbReference type="SAM" id="Phobius"/>
    </source>
</evidence>
<feature type="transmembrane region" description="Helical" evidence="2">
    <location>
        <begin position="307"/>
        <end position="326"/>
    </location>
</feature>
<organism evidence="4 5">
    <name type="scientific">Actinophytocola xinjiangensis</name>
    <dbReference type="NCBI Taxonomy" id="485602"/>
    <lineage>
        <taxon>Bacteria</taxon>
        <taxon>Bacillati</taxon>
        <taxon>Actinomycetota</taxon>
        <taxon>Actinomycetes</taxon>
        <taxon>Pseudonocardiales</taxon>
        <taxon>Pseudonocardiaceae</taxon>
    </lineage>
</organism>
<evidence type="ECO:0008006" key="6">
    <source>
        <dbReference type="Google" id="ProtNLM"/>
    </source>
</evidence>
<comment type="caution">
    <text evidence="4">The sequence shown here is derived from an EMBL/GenBank/DDBJ whole genome shotgun (WGS) entry which is preliminary data.</text>
</comment>
<feature type="chain" id="PRO_5038713310" description="LPXTG-motif cell wall-anchored protein" evidence="3">
    <location>
        <begin position="19"/>
        <end position="335"/>
    </location>
</feature>
<feature type="region of interest" description="Disordered" evidence="1">
    <location>
        <begin position="89"/>
        <end position="111"/>
    </location>
</feature>
<dbReference type="Proteomes" id="UP000185696">
    <property type="component" value="Unassembled WGS sequence"/>
</dbReference>
<gene>
    <name evidence="4" type="ORF">BLA60_37215</name>
</gene>
<dbReference type="RefSeq" id="WP_075137785.1">
    <property type="nucleotide sequence ID" value="NZ_MSIF01000032.1"/>
</dbReference>
<sequence length="335" mass="33669">MRRSLTTAFVAATVTAFAAGTAGAQPGHTASSTLVELSIDDAPAAGVTGFGGTLGHVRADPSEVVSWDKSDPDGVLPFLNGWYGGTPGTANSTAQVDEPSGTHRAEATGSGVGLRLTPDANNLISFGSVHTWAQCTHAPAQETEQAYAATDSNQAYLFDDVTRPLTDGAQTVRTDGAELGLPAVGSATLIVTIDHIERTAPGSAHAAIEIHVTAVLEDTDGRVIYAGSLLDATIGEVTVQCTADVPVTTTTTSPPTPPTTTTAVPTTTTGTTTGTPPTSGTSTGAPTSSGVVTPGGGRPLANTGLPLVIPGAVGLALAIGGAWLLLRQRRSARRG</sequence>
<reference evidence="4 5" key="1">
    <citation type="submission" date="2016-12" db="EMBL/GenBank/DDBJ databases">
        <title>The draft genome sequence of Actinophytocola xinjiangensis.</title>
        <authorList>
            <person name="Wang W."/>
            <person name="Yuan L."/>
        </authorList>
    </citation>
    <scope>NUCLEOTIDE SEQUENCE [LARGE SCALE GENOMIC DNA]</scope>
    <source>
        <strain evidence="4 5">CGMCC 4.4663</strain>
    </source>
</reference>
<keyword evidence="2" id="KW-1133">Transmembrane helix</keyword>
<accession>A0A7Z1AUJ6</accession>
<evidence type="ECO:0000256" key="1">
    <source>
        <dbReference type="SAM" id="MobiDB-lite"/>
    </source>
</evidence>
<keyword evidence="2" id="KW-0812">Transmembrane</keyword>
<keyword evidence="2" id="KW-0472">Membrane</keyword>
<evidence type="ECO:0000256" key="3">
    <source>
        <dbReference type="SAM" id="SignalP"/>
    </source>
</evidence>
<keyword evidence="5" id="KW-1185">Reference proteome</keyword>
<dbReference type="EMBL" id="MSIF01000032">
    <property type="protein sequence ID" value="OLF05163.1"/>
    <property type="molecule type" value="Genomic_DNA"/>
</dbReference>
<evidence type="ECO:0000313" key="4">
    <source>
        <dbReference type="EMBL" id="OLF05163.1"/>
    </source>
</evidence>
<proteinExistence type="predicted"/>
<feature type="signal peptide" evidence="3">
    <location>
        <begin position="1"/>
        <end position="18"/>
    </location>
</feature>
<protein>
    <recommendedName>
        <fullName evidence="6">LPXTG-motif cell wall-anchored protein</fullName>
    </recommendedName>
</protein>
<dbReference type="AlphaFoldDB" id="A0A7Z1AUJ6"/>
<feature type="region of interest" description="Disordered" evidence="1">
    <location>
        <begin position="248"/>
        <end position="291"/>
    </location>
</feature>
<dbReference type="OrthoDB" id="3696731at2"/>